<dbReference type="GO" id="GO:0000287">
    <property type="term" value="F:magnesium ion binding"/>
    <property type="evidence" value="ECO:0007669"/>
    <property type="project" value="UniProtKB-UniRule"/>
</dbReference>
<dbReference type="Gene3D" id="2.40.33.10">
    <property type="entry name" value="PK beta-barrel domain-like"/>
    <property type="match status" value="1"/>
</dbReference>
<dbReference type="AlphaFoldDB" id="A0A1M6KLA6"/>
<dbReference type="InterPro" id="IPR040442">
    <property type="entry name" value="Pyrv_kinase-like_dom_sf"/>
</dbReference>
<proteinExistence type="inferred from homology"/>
<dbReference type="STRING" id="185007.SAMN02910350_02890"/>
<dbReference type="Pfam" id="PF00583">
    <property type="entry name" value="Acetyltransf_1"/>
    <property type="match status" value="1"/>
</dbReference>
<dbReference type="GO" id="GO:0016301">
    <property type="term" value="F:kinase activity"/>
    <property type="evidence" value="ECO:0007669"/>
    <property type="project" value="UniProtKB-KW"/>
</dbReference>
<dbReference type="InterPro" id="IPR000182">
    <property type="entry name" value="GNAT_dom"/>
</dbReference>
<dbReference type="InterPro" id="IPR001697">
    <property type="entry name" value="Pyr_Knase"/>
</dbReference>
<dbReference type="Gene3D" id="3.20.20.60">
    <property type="entry name" value="Phosphoenolpyruvate-binding domains"/>
    <property type="match status" value="1"/>
</dbReference>
<evidence type="ECO:0000256" key="15">
    <source>
        <dbReference type="RuleBase" id="RU000504"/>
    </source>
</evidence>
<dbReference type="GO" id="GO:0005524">
    <property type="term" value="F:ATP binding"/>
    <property type="evidence" value="ECO:0007669"/>
    <property type="project" value="UniProtKB-KW"/>
</dbReference>
<gene>
    <name evidence="17" type="ORF">SAMN02745725_02885</name>
</gene>
<comment type="similarity">
    <text evidence="3 15">Belongs to the pyruvate kinase family.</text>
</comment>
<accession>A0A1M6KLA6</accession>
<evidence type="ECO:0000256" key="1">
    <source>
        <dbReference type="ARBA" id="ARBA00001958"/>
    </source>
</evidence>
<dbReference type="PRINTS" id="PR01050">
    <property type="entry name" value="PYRUVTKNASE"/>
</dbReference>
<keyword evidence="6 15" id="KW-0808">Transferase</keyword>
<dbReference type="InterPro" id="IPR015813">
    <property type="entry name" value="Pyrv/PenolPyrv_kinase-like_dom"/>
</dbReference>
<dbReference type="RefSeq" id="WP_072919237.1">
    <property type="nucleotide sequence ID" value="NZ_FQYQ01000031.1"/>
</dbReference>
<evidence type="ECO:0000256" key="4">
    <source>
        <dbReference type="ARBA" id="ARBA00012142"/>
    </source>
</evidence>
<dbReference type="SUPFAM" id="SSF50800">
    <property type="entry name" value="PK beta-barrel domain-like"/>
    <property type="match status" value="1"/>
</dbReference>
<dbReference type="InterPro" id="IPR011037">
    <property type="entry name" value="Pyrv_Knase-like_insert_dom_sf"/>
</dbReference>
<sequence>MIDVLGTLGPSCSDEKILEAMFSEGMTGIRINLSHVMLRECREQIKAIKSAAAKIGIDAKILIDMQGPELRIGEMKKPISLKEGQEIKLGNGEIPVEPIILENIRNGMDILLDDGKILVNVNEVADKYACAVVKRGGVLSSKKSILLVGTTINMPAVTEKDLENISIAQELGITGVMQPFVRSRDDLMDVRHALENCGAKDIKIYAKIENIDGVNSLESFMDACDEIVIARGDLGNCMPLWKLPRVQKQISLVCNKYKKPFMVVTQMLSSMEHSKVPTRAEVSDIYNAALDGAKSVMVTGETAVGEYPVEVIRYLRKTVNECHTRIIDENISLVPYYRNDEVSLPWYQDIDVCKQVDNIDFVYDHNRLRTMYDYLDAHGSLYYISYKGTLIGDVSLCDNGELAIVICKEYQNKHIGRACIMDMIELAREKGMEKVKAKIYSFNTQSLRMVQSLGFEKVAGEWYEYEYVIK</sequence>
<evidence type="ECO:0000256" key="3">
    <source>
        <dbReference type="ARBA" id="ARBA00008663"/>
    </source>
</evidence>
<evidence type="ECO:0000256" key="6">
    <source>
        <dbReference type="ARBA" id="ARBA00022679"/>
    </source>
</evidence>
<dbReference type="EMBL" id="FQYQ01000031">
    <property type="protein sequence ID" value="SHJ59631.1"/>
    <property type="molecule type" value="Genomic_DNA"/>
</dbReference>
<dbReference type="Proteomes" id="UP000184185">
    <property type="component" value="Unassembled WGS sequence"/>
</dbReference>
<organism evidence="17 18">
    <name type="scientific">Pseudobutyrivibrio xylanivorans DSM 14809</name>
    <dbReference type="NCBI Taxonomy" id="1123012"/>
    <lineage>
        <taxon>Bacteria</taxon>
        <taxon>Bacillati</taxon>
        <taxon>Bacillota</taxon>
        <taxon>Clostridia</taxon>
        <taxon>Lachnospirales</taxon>
        <taxon>Lachnospiraceae</taxon>
        <taxon>Pseudobutyrivibrio</taxon>
    </lineage>
</organism>
<dbReference type="InterPro" id="IPR016181">
    <property type="entry name" value="Acyl_CoA_acyltransferase"/>
</dbReference>
<evidence type="ECO:0000256" key="10">
    <source>
        <dbReference type="ARBA" id="ARBA00022840"/>
    </source>
</evidence>
<name>A0A1M6KLA6_PSEXY</name>
<evidence type="ECO:0000256" key="8">
    <source>
        <dbReference type="ARBA" id="ARBA00022741"/>
    </source>
</evidence>
<dbReference type="SUPFAM" id="SSF51621">
    <property type="entry name" value="Phosphoenolpyruvate/pyruvate domain"/>
    <property type="match status" value="1"/>
</dbReference>
<protein>
    <recommendedName>
        <fullName evidence="5 14">Pyruvate kinase</fullName>
        <ecNumber evidence="4 14">2.7.1.40</ecNumber>
    </recommendedName>
</protein>
<evidence type="ECO:0000256" key="9">
    <source>
        <dbReference type="ARBA" id="ARBA00022777"/>
    </source>
</evidence>
<keyword evidence="10" id="KW-0067">ATP-binding</keyword>
<keyword evidence="9 15" id="KW-0418">Kinase</keyword>
<evidence type="ECO:0000256" key="5">
    <source>
        <dbReference type="ARBA" id="ARBA00018587"/>
    </source>
</evidence>
<keyword evidence="8" id="KW-0547">Nucleotide-binding</keyword>
<evidence type="ECO:0000256" key="14">
    <source>
        <dbReference type="NCBIfam" id="TIGR01064"/>
    </source>
</evidence>
<dbReference type="InterPro" id="IPR015806">
    <property type="entry name" value="Pyrv_Knase_insert_dom_sf"/>
</dbReference>
<feature type="domain" description="N-acetyltransferase" evidence="16">
    <location>
        <begin position="340"/>
        <end position="470"/>
    </location>
</feature>
<comment type="cofactor">
    <cofactor evidence="1">
        <name>K(+)</name>
        <dbReference type="ChEBI" id="CHEBI:29103"/>
    </cofactor>
</comment>
<dbReference type="UniPathway" id="UPA00109">
    <property type="reaction ID" value="UER00188"/>
</dbReference>
<evidence type="ECO:0000256" key="12">
    <source>
        <dbReference type="ARBA" id="ARBA00023152"/>
    </source>
</evidence>
<comment type="catalytic activity">
    <reaction evidence="15">
        <text>pyruvate + ATP = phosphoenolpyruvate + ADP + H(+)</text>
        <dbReference type="Rhea" id="RHEA:18157"/>
        <dbReference type="ChEBI" id="CHEBI:15361"/>
        <dbReference type="ChEBI" id="CHEBI:15378"/>
        <dbReference type="ChEBI" id="CHEBI:30616"/>
        <dbReference type="ChEBI" id="CHEBI:58702"/>
        <dbReference type="ChEBI" id="CHEBI:456216"/>
        <dbReference type="EC" id="2.7.1.40"/>
    </reaction>
</comment>
<evidence type="ECO:0000256" key="2">
    <source>
        <dbReference type="ARBA" id="ARBA00004997"/>
    </source>
</evidence>
<keyword evidence="7" id="KW-0479">Metal-binding</keyword>
<dbReference type="Gene3D" id="3.40.630.30">
    <property type="match status" value="1"/>
</dbReference>
<evidence type="ECO:0000259" key="16">
    <source>
        <dbReference type="PROSITE" id="PS51186"/>
    </source>
</evidence>
<dbReference type="SUPFAM" id="SSF55729">
    <property type="entry name" value="Acyl-CoA N-acyltransferases (Nat)"/>
    <property type="match status" value="1"/>
</dbReference>
<comment type="pathway">
    <text evidence="2 15">Carbohydrate degradation; glycolysis; pyruvate from D-glyceraldehyde 3-phosphate: step 5/5.</text>
</comment>
<evidence type="ECO:0000256" key="7">
    <source>
        <dbReference type="ARBA" id="ARBA00022723"/>
    </source>
</evidence>
<evidence type="ECO:0000313" key="18">
    <source>
        <dbReference type="Proteomes" id="UP000184185"/>
    </source>
</evidence>
<dbReference type="OrthoDB" id="9812123at2"/>
<keyword evidence="18" id="KW-1185">Reference proteome</keyword>
<evidence type="ECO:0000256" key="13">
    <source>
        <dbReference type="ARBA" id="ARBA00023317"/>
    </source>
</evidence>
<dbReference type="PROSITE" id="PS51186">
    <property type="entry name" value="GNAT"/>
    <property type="match status" value="1"/>
</dbReference>
<keyword evidence="11 15" id="KW-0460">Magnesium</keyword>
<keyword evidence="13 17" id="KW-0670">Pyruvate</keyword>
<evidence type="ECO:0000313" key="17">
    <source>
        <dbReference type="EMBL" id="SHJ59631.1"/>
    </source>
</evidence>
<reference evidence="17 18" key="1">
    <citation type="submission" date="2016-11" db="EMBL/GenBank/DDBJ databases">
        <authorList>
            <person name="Jaros S."/>
            <person name="Januszkiewicz K."/>
            <person name="Wedrychowicz H."/>
        </authorList>
    </citation>
    <scope>NUCLEOTIDE SEQUENCE [LARGE SCALE GENOMIC DNA]</scope>
    <source>
        <strain evidence="17 18">DSM 14809</strain>
    </source>
</reference>
<evidence type="ECO:0000256" key="11">
    <source>
        <dbReference type="ARBA" id="ARBA00022842"/>
    </source>
</evidence>
<dbReference type="GO" id="GO:0030955">
    <property type="term" value="F:potassium ion binding"/>
    <property type="evidence" value="ECO:0007669"/>
    <property type="project" value="UniProtKB-UniRule"/>
</dbReference>
<keyword evidence="12 15" id="KW-0324">Glycolysis</keyword>
<dbReference type="Pfam" id="PF00224">
    <property type="entry name" value="PK"/>
    <property type="match status" value="1"/>
</dbReference>
<dbReference type="PANTHER" id="PTHR11817">
    <property type="entry name" value="PYRUVATE KINASE"/>
    <property type="match status" value="1"/>
</dbReference>
<dbReference type="InterPro" id="IPR015793">
    <property type="entry name" value="Pyrv_Knase_brl"/>
</dbReference>
<dbReference type="EC" id="2.7.1.40" evidence="4 14"/>
<dbReference type="GO" id="GO:0016747">
    <property type="term" value="F:acyltransferase activity, transferring groups other than amino-acyl groups"/>
    <property type="evidence" value="ECO:0007669"/>
    <property type="project" value="InterPro"/>
</dbReference>
<dbReference type="NCBIfam" id="TIGR01064">
    <property type="entry name" value="pyruv_kin"/>
    <property type="match status" value="1"/>
</dbReference>
<dbReference type="GO" id="GO:0004743">
    <property type="term" value="F:pyruvate kinase activity"/>
    <property type="evidence" value="ECO:0007669"/>
    <property type="project" value="UniProtKB-UniRule"/>
</dbReference>